<organism evidence="6 7">
    <name type="scientific">Jiangella asiatica</name>
    <dbReference type="NCBI Taxonomy" id="2530372"/>
    <lineage>
        <taxon>Bacteria</taxon>
        <taxon>Bacillati</taxon>
        <taxon>Actinomycetota</taxon>
        <taxon>Actinomycetes</taxon>
        <taxon>Jiangellales</taxon>
        <taxon>Jiangellaceae</taxon>
        <taxon>Jiangella</taxon>
    </lineage>
</organism>
<dbReference type="RefSeq" id="WP_131894052.1">
    <property type="nucleotide sequence ID" value="NZ_SMKZ01000012.1"/>
</dbReference>
<sequence length="289" mass="31154">MAWLRSRRNRTGAAETGAAADAAASTAEAIAGIELPSDTRAAAFFDLDNTLLRGASLFYLARGMHARDLLRTSDILRFGSQQLQFMLGSEDPDHIHEARAAALTFIAGRSVDELSEVGEEIFEERMADKIWPGTQAIAQLHIDQGQRVWLVTAAPVEVATIIARRLGLTGALGTVAEHVDGHYTGRLVGDLLHGEDKAAAVRSLATREGLDLARCSAYSDSANDIPMLSLVGFPCAVNPDRKLRRHARKHGWRIRDYRGRRRNTTLGIAAGTGAVAGAAVGIAAARKRR</sequence>
<dbReference type="OrthoDB" id="25607at2"/>
<dbReference type="FunFam" id="3.40.50.1000:FF:000025">
    <property type="entry name" value="HAD hydrolase, family IB"/>
    <property type="match status" value="1"/>
</dbReference>
<evidence type="ECO:0000256" key="3">
    <source>
        <dbReference type="ARBA" id="ARBA00022801"/>
    </source>
</evidence>
<gene>
    <name evidence="6" type="ORF">E1269_10310</name>
</gene>
<keyword evidence="5" id="KW-0812">Transmembrane</keyword>
<evidence type="ECO:0000313" key="7">
    <source>
        <dbReference type="Proteomes" id="UP000294739"/>
    </source>
</evidence>
<dbReference type="SUPFAM" id="SSF56784">
    <property type="entry name" value="HAD-like"/>
    <property type="match status" value="1"/>
</dbReference>
<keyword evidence="4" id="KW-0460">Magnesium</keyword>
<dbReference type="GO" id="GO:0016787">
    <property type="term" value="F:hydrolase activity"/>
    <property type="evidence" value="ECO:0007669"/>
    <property type="project" value="UniProtKB-KW"/>
</dbReference>
<keyword evidence="2" id="KW-0479">Metal-binding</keyword>
<evidence type="ECO:0000256" key="1">
    <source>
        <dbReference type="ARBA" id="ARBA00009184"/>
    </source>
</evidence>
<comment type="caution">
    <text evidence="6">The sequence shown here is derived from an EMBL/GenBank/DDBJ whole genome shotgun (WGS) entry which is preliminary data.</text>
</comment>
<dbReference type="CDD" id="cd02612">
    <property type="entry name" value="HAD_PGPPase"/>
    <property type="match status" value="1"/>
</dbReference>
<dbReference type="GO" id="GO:0046872">
    <property type="term" value="F:metal ion binding"/>
    <property type="evidence" value="ECO:0007669"/>
    <property type="project" value="UniProtKB-KW"/>
</dbReference>
<dbReference type="Pfam" id="PF12710">
    <property type="entry name" value="HAD"/>
    <property type="match status" value="1"/>
</dbReference>
<proteinExistence type="inferred from homology"/>
<dbReference type="InterPro" id="IPR023214">
    <property type="entry name" value="HAD_sf"/>
</dbReference>
<dbReference type="InterPro" id="IPR036412">
    <property type="entry name" value="HAD-like_sf"/>
</dbReference>
<dbReference type="PANTHER" id="PTHR43344">
    <property type="entry name" value="PHOSPHOSERINE PHOSPHATASE"/>
    <property type="match status" value="1"/>
</dbReference>
<dbReference type="InterPro" id="IPR006385">
    <property type="entry name" value="HAD_hydro_SerB1"/>
</dbReference>
<dbReference type="InterPro" id="IPR050582">
    <property type="entry name" value="HAD-like_SerB"/>
</dbReference>
<evidence type="ECO:0000256" key="5">
    <source>
        <dbReference type="SAM" id="Phobius"/>
    </source>
</evidence>
<evidence type="ECO:0000256" key="2">
    <source>
        <dbReference type="ARBA" id="ARBA00022723"/>
    </source>
</evidence>
<comment type="similarity">
    <text evidence="1">Belongs to the HAD-like hydrolase superfamily. SerB family.</text>
</comment>
<accession>A0A4R5DG42</accession>
<dbReference type="NCBIfam" id="TIGR01490">
    <property type="entry name" value="HAD-SF-IB-hyp1"/>
    <property type="match status" value="1"/>
</dbReference>
<name>A0A4R5DG42_9ACTN</name>
<dbReference type="NCBIfam" id="TIGR01488">
    <property type="entry name" value="HAD-SF-IB"/>
    <property type="match status" value="1"/>
</dbReference>
<evidence type="ECO:0000313" key="6">
    <source>
        <dbReference type="EMBL" id="TDE10871.1"/>
    </source>
</evidence>
<keyword evidence="5" id="KW-1133">Transmembrane helix</keyword>
<keyword evidence="5" id="KW-0472">Membrane</keyword>
<dbReference type="Gene3D" id="3.40.50.1000">
    <property type="entry name" value="HAD superfamily/HAD-like"/>
    <property type="match status" value="1"/>
</dbReference>
<reference evidence="6 7" key="1">
    <citation type="submission" date="2019-03" db="EMBL/GenBank/DDBJ databases">
        <title>Draft genome sequences of novel Actinobacteria.</title>
        <authorList>
            <person name="Sahin N."/>
            <person name="Ay H."/>
            <person name="Saygin H."/>
        </authorList>
    </citation>
    <scope>NUCLEOTIDE SEQUENCE [LARGE SCALE GENOMIC DNA]</scope>
    <source>
        <strain evidence="6 7">5K138</strain>
    </source>
</reference>
<keyword evidence="3 6" id="KW-0378">Hydrolase</keyword>
<dbReference type="Proteomes" id="UP000294739">
    <property type="component" value="Unassembled WGS sequence"/>
</dbReference>
<keyword evidence="7" id="KW-1185">Reference proteome</keyword>
<dbReference type="PANTHER" id="PTHR43344:SF15">
    <property type="entry name" value="PHOSPHOSERINE PHOSPHATASE SERB1"/>
    <property type="match status" value="1"/>
</dbReference>
<evidence type="ECO:0000256" key="4">
    <source>
        <dbReference type="ARBA" id="ARBA00022842"/>
    </source>
</evidence>
<dbReference type="Gene3D" id="1.20.1440.100">
    <property type="entry name" value="SG protein - dephosphorylation function"/>
    <property type="match status" value="1"/>
</dbReference>
<dbReference type="EMBL" id="SMKZ01000012">
    <property type="protein sequence ID" value="TDE10871.1"/>
    <property type="molecule type" value="Genomic_DNA"/>
</dbReference>
<feature type="transmembrane region" description="Helical" evidence="5">
    <location>
        <begin position="265"/>
        <end position="285"/>
    </location>
</feature>
<dbReference type="InParanoid" id="A0A4R5DG42"/>
<dbReference type="AlphaFoldDB" id="A0A4R5DG42"/>
<protein>
    <submittedName>
        <fullName evidence="6">HAD-IB family hydrolase</fullName>
    </submittedName>
</protein>